<name>A0A2P5YVW1_GOSBA</name>
<protein>
    <submittedName>
        <fullName evidence="1">Uncharacterized protein</fullName>
    </submittedName>
</protein>
<evidence type="ECO:0000313" key="1">
    <source>
        <dbReference type="EMBL" id="PPS19741.1"/>
    </source>
</evidence>
<evidence type="ECO:0000313" key="2">
    <source>
        <dbReference type="Proteomes" id="UP000239757"/>
    </source>
</evidence>
<proteinExistence type="predicted"/>
<accession>A0A2P5YVW1</accession>
<reference evidence="1 2" key="1">
    <citation type="submission" date="2015-01" db="EMBL/GenBank/DDBJ databases">
        <title>Genome of allotetraploid Gossypium barbadense reveals genomic plasticity and fiber elongation in cotton evolution.</title>
        <authorList>
            <person name="Chen X."/>
            <person name="Liu X."/>
            <person name="Zhao B."/>
            <person name="Zheng H."/>
            <person name="Hu Y."/>
            <person name="Lu G."/>
            <person name="Yang C."/>
            <person name="Chen J."/>
            <person name="Shan C."/>
            <person name="Zhang L."/>
            <person name="Zhou Y."/>
            <person name="Wang L."/>
            <person name="Guo W."/>
            <person name="Bai Y."/>
            <person name="Ruan J."/>
            <person name="Shangguan X."/>
            <person name="Mao Y."/>
            <person name="Jiang J."/>
            <person name="Zhu Y."/>
            <person name="Lei J."/>
            <person name="Kang H."/>
            <person name="Chen S."/>
            <person name="He X."/>
            <person name="Wang R."/>
            <person name="Wang Y."/>
            <person name="Chen J."/>
            <person name="Wang L."/>
            <person name="Yu S."/>
            <person name="Wang B."/>
            <person name="Wei J."/>
            <person name="Song S."/>
            <person name="Lu X."/>
            <person name="Gao Z."/>
            <person name="Gu W."/>
            <person name="Deng X."/>
            <person name="Ma D."/>
            <person name="Wang S."/>
            <person name="Liang W."/>
            <person name="Fang L."/>
            <person name="Cai C."/>
            <person name="Zhu X."/>
            <person name="Zhou B."/>
            <person name="Zhang Y."/>
            <person name="Chen Z."/>
            <person name="Xu S."/>
            <person name="Zhu R."/>
            <person name="Wang S."/>
            <person name="Zhang T."/>
            <person name="Zhao G."/>
        </authorList>
    </citation>
    <scope>NUCLEOTIDE SEQUENCE [LARGE SCALE GENOMIC DNA]</scope>
    <source>
        <strain evidence="2">cv. Xinhai21</strain>
        <tissue evidence="1">Leaf</tissue>
    </source>
</reference>
<dbReference type="AlphaFoldDB" id="A0A2P5YVW1"/>
<dbReference type="Proteomes" id="UP000239757">
    <property type="component" value="Unassembled WGS sequence"/>
</dbReference>
<gene>
    <name evidence="1" type="ORF">GOBAR_AA00824</name>
</gene>
<dbReference type="EMBL" id="KZ662740">
    <property type="protein sequence ID" value="PPS19741.1"/>
    <property type="molecule type" value="Genomic_DNA"/>
</dbReference>
<organism evidence="1 2">
    <name type="scientific">Gossypium barbadense</name>
    <name type="common">Sea Island cotton</name>
    <name type="synonym">Hibiscus barbadensis</name>
    <dbReference type="NCBI Taxonomy" id="3634"/>
    <lineage>
        <taxon>Eukaryota</taxon>
        <taxon>Viridiplantae</taxon>
        <taxon>Streptophyta</taxon>
        <taxon>Embryophyta</taxon>
        <taxon>Tracheophyta</taxon>
        <taxon>Spermatophyta</taxon>
        <taxon>Magnoliopsida</taxon>
        <taxon>eudicotyledons</taxon>
        <taxon>Gunneridae</taxon>
        <taxon>Pentapetalae</taxon>
        <taxon>rosids</taxon>
        <taxon>malvids</taxon>
        <taxon>Malvales</taxon>
        <taxon>Malvaceae</taxon>
        <taxon>Malvoideae</taxon>
        <taxon>Gossypium</taxon>
    </lineage>
</organism>
<dbReference type="OrthoDB" id="990541at2759"/>
<sequence>MLLDKGLQLTGNNDADAPAFIQEVVNERGWKIRERELFLTTLVINGLFDLPDIENDDYSTLCEDVNAKKIQDVLKVVTVLGAKWTLLRQGTRYCQREFLTQKENISSSSPGTRLAESSLRILLHLGRMLMT</sequence>